<dbReference type="InterPro" id="IPR011856">
    <property type="entry name" value="tRNA_endonuc-like_dom_sf"/>
</dbReference>
<dbReference type="SUPFAM" id="SSF52980">
    <property type="entry name" value="Restriction endonuclease-like"/>
    <property type="match status" value="1"/>
</dbReference>
<evidence type="ECO:0000313" key="4">
    <source>
        <dbReference type="EMBL" id="VFR65761.1"/>
    </source>
</evidence>
<dbReference type="PANTHER" id="PTHR30015">
    <property type="entry name" value="MRR RESTRICTION SYSTEM PROTEIN"/>
    <property type="match status" value="1"/>
</dbReference>
<evidence type="ECO:0000313" key="5">
    <source>
        <dbReference type="EMBL" id="VFR92708.1"/>
    </source>
</evidence>
<evidence type="ECO:0000313" key="2">
    <source>
        <dbReference type="EMBL" id="VFR32040.1"/>
    </source>
</evidence>
<evidence type="ECO:0000313" key="3">
    <source>
        <dbReference type="EMBL" id="VFR53197.1"/>
    </source>
</evidence>
<dbReference type="AlphaFoldDB" id="A0A484UZY9"/>
<proteinExistence type="predicted"/>
<dbReference type="GO" id="GO:0015666">
    <property type="term" value="F:restriction endodeoxyribonuclease activity"/>
    <property type="evidence" value="ECO:0007669"/>
    <property type="project" value="TreeGrafter"/>
</dbReference>
<evidence type="ECO:0000259" key="1">
    <source>
        <dbReference type="Pfam" id="PF04471"/>
    </source>
</evidence>
<dbReference type="Pfam" id="PF04471">
    <property type="entry name" value="Mrr_cat"/>
    <property type="match status" value="1"/>
</dbReference>
<dbReference type="InterPro" id="IPR052906">
    <property type="entry name" value="Type_IV_Methyl-Rstrct_Enzyme"/>
</dbReference>
<dbReference type="EMBL" id="CAADIZ010000030">
    <property type="protein sequence ID" value="VFS25118.1"/>
    <property type="molecule type" value="Genomic_DNA"/>
</dbReference>
<dbReference type="InterPro" id="IPR007560">
    <property type="entry name" value="Restrct_endonuc_IV_Mrr"/>
</dbReference>
<sequence>MGRRSGFEGFLRATARAVAAAERERQRGIRAQLTQARQIERHQRMALAQQNRDDRAAQKLAKAQYLADRQGEVDDLNAELQDRLKELQGILAHTLSLDDRIDFNALRPAADFEAFKPPLELAPGRAPHAPQIQPPSGLRKLIPGTAKKHAAALLKAANDHQSEVARFNQAEATKREQFAKLKAAYDQRKSKFEMEVQRRNAEVDEFQTAYRAKEPDAVVAYNEMVLARSEYPTEGFPQKLRIAYNPDSSELIVEYDLPEVQAIPKVAEYRYVKTKDAIESKARKPAEIKQLYQDIVASIALRTLHELFEADQADALALATFNGMVDTHDPASGREVRVPVVSVRAPKMEFLGLRLEKVDKVACLRNLGAQVSNRPDELQAVKPIVDFDMVDKRFIEQGDALSGLETRPNLMDLTPANFEVLVSNLFSKMGLDTKLTRSSKDGGVDAVAFDTRPVLGGKVVIQAKRYRDTVGVSAVRDLYGTMLNEGANKGILVCTSGYGPDAYNFSKDKPIELIDGGGLLYLLREHTGTNARIAI</sequence>
<dbReference type="EMBL" id="CAADIP010000031">
    <property type="protein sequence ID" value="VFR92708.1"/>
    <property type="molecule type" value="Genomic_DNA"/>
</dbReference>
<gene>
    <name evidence="2" type="ORF">AMP9_2596</name>
    <name evidence="3" type="ORF">BRI6_2740</name>
    <name evidence="4" type="ORF">BRI9_2796</name>
    <name evidence="5" type="ORF">IVO3_2796</name>
    <name evidence="6" type="ORF">RAN7_2768</name>
</gene>
<name>A0A484UZY9_9ZZZZ</name>
<organism evidence="5">
    <name type="scientific">plant metagenome</name>
    <dbReference type="NCBI Taxonomy" id="1297885"/>
    <lineage>
        <taxon>unclassified sequences</taxon>
        <taxon>metagenomes</taxon>
        <taxon>organismal metagenomes</taxon>
    </lineage>
</organism>
<dbReference type="EMBL" id="CAADHY010000032">
    <property type="protein sequence ID" value="VFR32040.1"/>
    <property type="molecule type" value="Genomic_DNA"/>
</dbReference>
<evidence type="ECO:0000313" key="6">
    <source>
        <dbReference type="EMBL" id="VFS25118.1"/>
    </source>
</evidence>
<dbReference type="GO" id="GO:0009307">
    <property type="term" value="P:DNA restriction-modification system"/>
    <property type="evidence" value="ECO:0007669"/>
    <property type="project" value="InterPro"/>
</dbReference>
<reference evidence="5" key="1">
    <citation type="submission" date="2019-03" db="EMBL/GenBank/DDBJ databases">
        <authorList>
            <person name="Danneels B."/>
        </authorList>
    </citation>
    <scope>NUCLEOTIDE SEQUENCE</scope>
</reference>
<dbReference type="InterPro" id="IPR011335">
    <property type="entry name" value="Restrct_endonuc-II-like"/>
</dbReference>
<dbReference type="EMBL" id="CAADIK010000012">
    <property type="protein sequence ID" value="VFR65761.1"/>
    <property type="molecule type" value="Genomic_DNA"/>
</dbReference>
<protein>
    <submittedName>
        <fullName evidence="5">Putative tellurium resistance protein</fullName>
    </submittedName>
</protein>
<feature type="domain" description="Restriction endonuclease type IV Mrr" evidence="1">
    <location>
        <begin position="412"/>
        <end position="522"/>
    </location>
</feature>
<accession>A0A484UZY9</accession>
<dbReference type="GO" id="GO:0003677">
    <property type="term" value="F:DNA binding"/>
    <property type="evidence" value="ECO:0007669"/>
    <property type="project" value="InterPro"/>
</dbReference>
<dbReference type="EMBL" id="CAADII010000007">
    <property type="protein sequence ID" value="VFR53197.1"/>
    <property type="molecule type" value="Genomic_DNA"/>
</dbReference>
<dbReference type="PANTHER" id="PTHR30015:SF7">
    <property type="entry name" value="TYPE IV METHYL-DIRECTED RESTRICTION ENZYME ECOKMRR"/>
    <property type="match status" value="1"/>
</dbReference>
<dbReference type="Gene3D" id="3.40.1350.10">
    <property type="match status" value="1"/>
</dbReference>